<dbReference type="RefSeq" id="WP_284918106.1">
    <property type="nucleotide sequence ID" value="NZ_CP126980.1"/>
</dbReference>
<feature type="transmembrane region" description="Helical" evidence="1">
    <location>
        <begin position="53"/>
        <end position="80"/>
    </location>
</feature>
<evidence type="ECO:0000313" key="2">
    <source>
        <dbReference type="EMBL" id="WIM96807.1"/>
    </source>
</evidence>
<dbReference type="PANTHER" id="PTHR35007">
    <property type="entry name" value="INTEGRAL MEMBRANE PROTEIN-RELATED"/>
    <property type="match status" value="1"/>
</dbReference>
<evidence type="ECO:0000256" key="1">
    <source>
        <dbReference type="SAM" id="Phobius"/>
    </source>
</evidence>
<evidence type="ECO:0008006" key="4">
    <source>
        <dbReference type="Google" id="ProtNLM"/>
    </source>
</evidence>
<organism evidence="2 3">
    <name type="scientific">Actinoplanes oblitus</name>
    <dbReference type="NCBI Taxonomy" id="3040509"/>
    <lineage>
        <taxon>Bacteria</taxon>
        <taxon>Bacillati</taxon>
        <taxon>Actinomycetota</taxon>
        <taxon>Actinomycetes</taxon>
        <taxon>Micromonosporales</taxon>
        <taxon>Micromonosporaceae</taxon>
        <taxon>Actinoplanes</taxon>
    </lineage>
</organism>
<feature type="transmembrane region" description="Helical" evidence="1">
    <location>
        <begin position="230"/>
        <end position="254"/>
    </location>
</feature>
<evidence type="ECO:0000313" key="3">
    <source>
        <dbReference type="Proteomes" id="UP001240150"/>
    </source>
</evidence>
<proteinExistence type="predicted"/>
<keyword evidence="1" id="KW-0472">Membrane</keyword>
<protein>
    <recommendedName>
        <fullName evidence="4">Type II secretion system protein GspF domain-containing protein</fullName>
    </recommendedName>
</protein>
<keyword evidence="3" id="KW-1185">Reference proteome</keyword>
<name>A0ABY8WIU8_9ACTN</name>
<feature type="transmembrane region" description="Helical" evidence="1">
    <location>
        <begin position="206"/>
        <end position="224"/>
    </location>
</feature>
<reference evidence="2 3" key="1">
    <citation type="submission" date="2023-06" db="EMBL/GenBank/DDBJ databases">
        <authorList>
            <person name="Yushchuk O."/>
            <person name="Binda E."/>
            <person name="Ruckert-Reed C."/>
            <person name="Fedorenko V."/>
            <person name="Kalinowski J."/>
            <person name="Marinelli F."/>
        </authorList>
    </citation>
    <scope>NUCLEOTIDE SEQUENCE [LARGE SCALE GENOMIC DNA]</scope>
    <source>
        <strain evidence="2 3">NRRL 3884</strain>
    </source>
</reference>
<keyword evidence="1" id="KW-1133">Transmembrane helix</keyword>
<gene>
    <name evidence="2" type="ORF">ACTOB_000274</name>
</gene>
<accession>A0ABY8WIU8</accession>
<sequence>MIWVLPVVCLLGCAVVIVWPGRGVLDRLVRRRARPVFAGRGRLRMPVLRGRRAVLGAAASAAVLGLLLGGPVAAMIGAVYSGLGTHAWERHQARRQVVACRAASVDRMAAMVADLRAGLPPALVTASVAASGIAGSPRTGPLAGDAAGRLVADPRLARLAEAVWALAEQTGAPAADLLDRIEADARLAGRATAAADAQAAGVRMTAGLLVALPLAGIPMGYGIGVDPVRILLHTPLGAASAVGALLLQCGGLWLTRWLMDGVR</sequence>
<keyword evidence="1" id="KW-0812">Transmembrane</keyword>
<dbReference type="EMBL" id="CP126980">
    <property type="protein sequence ID" value="WIM96807.1"/>
    <property type="molecule type" value="Genomic_DNA"/>
</dbReference>
<dbReference type="Proteomes" id="UP001240150">
    <property type="component" value="Chromosome"/>
</dbReference>
<dbReference type="PANTHER" id="PTHR35007:SF4">
    <property type="entry name" value="CONSERVED TRANSMEMBRANE PROTEIN-RELATED"/>
    <property type="match status" value="1"/>
</dbReference>